<dbReference type="Gene3D" id="3.40.50.300">
    <property type="entry name" value="P-loop containing nucleotide triphosphate hydrolases"/>
    <property type="match status" value="1"/>
</dbReference>
<evidence type="ECO:0008006" key="3">
    <source>
        <dbReference type="Google" id="ProtNLM"/>
    </source>
</evidence>
<gene>
    <name evidence="1" type="ORF">MFUM_0736</name>
</gene>
<reference evidence="1" key="1">
    <citation type="submission" date="2023-03" db="EMBL/GenBank/DDBJ databases">
        <authorList>
            <person name="Cremers G."/>
            <person name="Picone N."/>
        </authorList>
    </citation>
    <scope>NUCLEOTIDE SEQUENCE</scope>
    <source>
        <strain evidence="1">Sample_alias</strain>
    </source>
</reference>
<proteinExistence type="predicted"/>
<organism evidence="1 2">
    <name type="scientific">Candidatus Methylacidiphilum fumarolicum</name>
    <dbReference type="NCBI Taxonomy" id="591154"/>
    <lineage>
        <taxon>Bacteria</taxon>
        <taxon>Pseudomonadati</taxon>
        <taxon>Verrucomicrobiota</taxon>
        <taxon>Methylacidiphilae</taxon>
        <taxon>Methylacidiphilales</taxon>
        <taxon>Methylacidiphilaceae</taxon>
        <taxon>Methylacidiphilum (ex Ratnadevi et al. 2023)</taxon>
    </lineage>
</organism>
<dbReference type="EMBL" id="OX458932">
    <property type="protein sequence ID" value="CAI9085117.1"/>
    <property type="molecule type" value="Genomic_DNA"/>
</dbReference>
<keyword evidence="2" id="KW-1185">Reference proteome</keyword>
<sequence length="1292" mass="147804">MCPTHQSFCAALTDLSKEQIRQAGQRYTPGMDTNAPNIRIHSLFTAIQNLACGEAALARFQSMLDEFSKAWRRAKYYSQKPDAIQIRVENARAFLPLLMYRLRARDTGAAEEWSKLLSDIEVDLMADMKRWRAEETKLLPADRESGYSSVHNTVRNNLISIRQCLAIVHKEKEYIQSPAFKVLLDPQLLVIGEWGTGKTHLLCDVTQDRLDRGQSTLFVLAKNFQGSVVAEICKRLDARLKVAKIFDLLEELASESDERAVVILDGVNEGHRHEWRKAVATFQALVADRPNIGLIVSCRTPFESIALKKKNLEKFHVIRHDGFEDQEFDAQAAFFQYYNLPLPEVPLLDKEFSRPLTLKLICQSFQDLTGKKLEQGFTGIASGQKGMTYVLESFVKRVGKPIEKKYGLRPNGCWELLKGSDQIRDRKLSGFAPCMAENLRDYVSRLQADRIIAANYQKLEPSRRRQLLDELRTNGLIEEDAVWYSTNSRHKFRVVFRLPYQRFSDHLIARYLLKTHLDVSSVATIKRSFTAKSPLARIFQMPKGYQRVYAKPNLAQALITEFPERAGERLPPEQRELFFVLPKRAQDLDAYRDPFIEGVFWRASKSFTQGTQALINKYLNAGSLVWERMVDALAAVSIKPKHPCSARHLYDFLARYPMAERDLKWSEYLRRRHTSPTIHRLLTWVEKLDAVKMTECSVTEVVPLLSLVLTTVVRRDRDLATKALVLIGEKFPKELFTHVVTSLGFNDPYVPERMLAAAYGTTLSLVDSEEAPTFRPLLGDFANTLYEEMFGPGARYATHHTLMRDYALGIIQIAQRAGVVALPKAASRYLAPPFPNTPSPFASDGTPDPAVKEAIGQAIRMDFGNYTIGRLISNRENYDCKNTDYVQVLAKIERRIFDLGYRADRFKEADMEIYDASWNARDQEKVDRYGKKYSWIAYFEMWGEREAARKLPDWSIGERTPDCSIDPSFPKRPPGWTPPIPDLFGDPGVATESWVESSFIPNWRPLLVVPEINGHPGDWVLVQGFIYGVDESHDRELFASLRGVFVAQRDVASFRAKFLAVEYPGSNAIPKGATEYYLYAGEAGRRQNYARQLYQRNGRYRPQIAEAFDRHVPMFLKEKTAPDTVKTGSTSDEAIETDIPLGSIPKRHVPGIRVEIPYIHFGWESYPSSINDFSDFYLPAPKLIQCAGLASKNREIDFYDTMGKAGTLYREAGDGCKGNQHSLLYVRADLLRRYLKDTRQALAWCIWGERDWLKKMEGHDKIHDPVRERIYEAHGHIHRAFFLWSVKDSKII</sequence>
<dbReference type="InterPro" id="IPR027417">
    <property type="entry name" value="P-loop_NTPase"/>
</dbReference>
<evidence type="ECO:0000313" key="1">
    <source>
        <dbReference type="EMBL" id="CAI9085117.1"/>
    </source>
</evidence>
<name>A0ABN8XDT7_9BACT</name>
<dbReference type="Proteomes" id="UP001161497">
    <property type="component" value="Chromosome"/>
</dbReference>
<dbReference type="SUPFAM" id="SSF52540">
    <property type="entry name" value="P-loop containing nucleoside triphosphate hydrolases"/>
    <property type="match status" value="1"/>
</dbReference>
<protein>
    <recommendedName>
        <fullName evidence="3">NACHT domain-containing protein</fullName>
    </recommendedName>
</protein>
<accession>A0ABN8XDT7</accession>
<evidence type="ECO:0000313" key="2">
    <source>
        <dbReference type="Proteomes" id="UP001161497"/>
    </source>
</evidence>